<keyword evidence="5 8" id="KW-0812">Transmembrane</keyword>
<gene>
    <name evidence="9" type="ORF">A3D83_00860</name>
</gene>
<evidence type="ECO:0000313" key="10">
    <source>
        <dbReference type="Proteomes" id="UP000177258"/>
    </source>
</evidence>
<dbReference type="AlphaFoldDB" id="A0A1F5JY09"/>
<evidence type="ECO:0000313" key="9">
    <source>
        <dbReference type="EMBL" id="OGE33504.1"/>
    </source>
</evidence>
<evidence type="ECO:0000256" key="8">
    <source>
        <dbReference type="SAM" id="Phobius"/>
    </source>
</evidence>
<dbReference type="PANTHER" id="PTHR33908">
    <property type="entry name" value="MANNOSYLTRANSFERASE YKCB-RELATED"/>
    <property type="match status" value="1"/>
</dbReference>
<evidence type="ECO:0000256" key="4">
    <source>
        <dbReference type="ARBA" id="ARBA00022679"/>
    </source>
</evidence>
<comment type="caution">
    <text evidence="9">The sequence shown here is derived from an EMBL/GenBank/DDBJ whole genome shotgun (WGS) entry which is preliminary data.</text>
</comment>
<evidence type="ECO:0000256" key="1">
    <source>
        <dbReference type="ARBA" id="ARBA00004651"/>
    </source>
</evidence>
<name>A0A1F5JY09_9BACT</name>
<evidence type="ECO:0000256" key="2">
    <source>
        <dbReference type="ARBA" id="ARBA00022475"/>
    </source>
</evidence>
<feature type="transmembrane region" description="Helical" evidence="8">
    <location>
        <begin position="352"/>
        <end position="373"/>
    </location>
</feature>
<sequence length="510" mass="58397">MSKRLTVIILIILLVGVFYRLAVTANGNFLFNMDNARDMVDVREMVVLHKLRLTGPTSAIDGFYNGPAWYYLLAIPFMLSGGDPYASILMEIVLWAIGGFFLLKLVSRWGSWLVLPIGAVWVASNYILLTNAYAFNPNPVTLLSPVLVYFLVKYLKEGKAIDIVLTWVLAGLFFNFEMNFGVFTPLIVFVSVAFTKNIKLLKQKWFWVGLVAFVLTLLPQVLFDLKHQFIMSKAVFQYLSQNPGGELNITARFQTISTSFYNTFLPTLMNHRIFTNIILLLAALLVYSFIKESKKDQTATVCLIFIAIPFLGYLILPVTVNPWHLGGEMAVSLILIAYLLKKLMEGVIFSKIIALTLSVSIIVFGLLNIYNFFINDFNKPSLDASLFKNEIAVIDYVYQYAAGQNFKAYVFMPSIYDYPYQYLFWWHGQKKYGYIPGEYAYAPNKPTYIPSQNKFQGRKDNFSGLVFLIKEPNRGHNWKSGWEGDFIKYNWETIDKQMIGSIEVEIKREL</sequence>
<evidence type="ECO:0000256" key="3">
    <source>
        <dbReference type="ARBA" id="ARBA00022676"/>
    </source>
</evidence>
<dbReference type="Proteomes" id="UP000177258">
    <property type="component" value="Unassembled WGS sequence"/>
</dbReference>
<dbReference type="GO" id="GO:0005886">
    <property type="term" value="C:plasma membrane"/>
    <property type="evidence" value="ECO:0007669"/>
    <property type="project" value="UniProtKB-SubCell"/>
</dbReference>
<dbReference type="PANTHER" id="PTHR33908:SF11">
    <property type="entry name" value="MEMBRANE PROTEIN"/>
    <property type="match status" value="1"/>
</dbReference>
<organism evidence="9 10">
    <name type="scientific">Candidatus Daviesbacteria bacterium RIFCSPHIGHO2_02_FULL_41_10</name>
    <dbReference type="NCBI Taxonomy" id="1797774"/>
    <lineage>
        <taxon>Bacteria</taxon>
        <taxon>Candidatus Daviesiibacteriota</taxon>
    </lineage>
</organism>
<protein>
    <submittedName>
        <fullName evidence="9">Uncharacterized protein</fullName>
    </submittedName>
</protein>
<keyword evidence="4" id="KW-0808">Transferase</keyword>
<dbReference type="GO" id="GO:0016763">
    <property type="term" value="F:pentosyltransferase activity"/>
    <property type="evidence" value="ECO:0007669"/>
    <property type="project" value="TreeGrafter"/>
</dbReference>
<keyword evidence="6 8" id="KW-1133">Transmembrane helix</keyword>
<keyword evidence="3" id="KW-0328">Glycosyltransferase</keyword>
<dbReference type="EMBL" id="MFDB01000008">
    <property type="protein sequence ID" value="OGE33504.1"/>
    <property type="molecule type" value="Genomic_DNA"/>
</dbReference>
<keyword evidence="7 8" id="KW-0472">Membrane</keyword>
<feature type="transmembrane region" description="Helical" evidence="8">
    <location>
        <begin position="273"/>
        <end position="290"/>
    </location>
</feature>
<evidence type="ECO:0000256" key="7">
    <source>
        <dbReference type="ARBA" id="ARBA00023136"/>
    </source>
</evidence>
<feature type="transmembrane region" description="Helical" evidence="8">
    <location>
        <begin position="297"/>
        <end position="316"/>
    </location>
</feature>
<proteinExistence type="predicted"/>
<comment type="subcellular location">
    <subcellularLocation>
        <location evidence="1">Cell membrane</location>
        <topology evidence="1">Multi-pass membrane protein</topology>
    </subcellularLocation>
</comment>
<feature type="transmembrane region" description="Helical" evidence="8">
    <location>
        <begin position="159"/>
        <end position="176"/>
    </location>
</feature>
<feature type="transmembrane region" description="Helical" evidence="8">
    <location>
        <begin position="85"/>
        <end position="103"/>
    </location>
</feature>
<evidence type="ECO:0000256" key="6">
    <source>
        <dbReference type="ARBA" id="ARBA00022989"/>
    </source>
</evidence>
<evidence type="ECO:0000256" key="5">
    <source>
        <dbReference type="ARBA" id="ARBA00022692"/>
    </source>
</evidence>
<reference evidence="9 10" key="1">
    <citation type="journal article" date="2016" name="Nat. Commun.">
        <title>Thousands of microbial genomes shed light on interconnected biogeochemical processes in an aquifer system.</title>
        <authorList>
            <person name="Anantharaman K."/>
            <person name="Brown C.T."/>
            <person name="Hug L.A."/>
            <person name="Sharon I."/>
            <person name="Castelle C.J."/>
            <person name="Probst A.J."/>
            <person name="Thomas B.C."/>
            <person name="Singh A."/>
            <person name="Wilkins M.J."/>
            <person name="Karaoz U."/>
            <person name="Brodie E.L."/>
            <person name="Williams K.H."/>
            <person name="Hubbard S.S."/>
            <person name="Banfield J.F."/>
        </authorList>
    </citation>
    <scope>NUCLEOTIDE SEQUENCE [LARGE SCALE GENOMIC DNA]</scope>
</reference>
<dbReference type="InterPro" id="IPR050297">
    <property type="entry name" value="LipidA_mod_glycosyltrf_83"/>
</dbReference>
<feature type="transmembrane region" description="Helical" evidence="8">
    <location>
        <begin position="205"/>
        <end position="223"/>
    </location>
</feature>
<keyword evidence="2" id="KW-1003">Cell membrane</keyword>
<accession>A0A1F5JY09</accession>
<feature type="transmembrane region" description="Helical" evidence="8">
    <location>
        <begin position="110"/>
        <end position="129"/>
    </location>
</feature>
<dbReference type="GO" id="GO:0009103">
    <property type="term" value="P:lipopolysaccharide biosynthetic process"/>
    <property type="evidence" value="ECO:0007669"/>
    <property type="project" value="UniProtKB-ARBA"/>
</dbReference>